<evidence type="ECO:0000259" key="5">
    <source>
        <dbReference type="PROSITE" id="PS51464"/>
    </source>
</evidence>
<name>A0A327JHI9_9HYPH</name>
<dbReference type="Proteomes" id="UP000249299">
    <property type="component" value="Unassembled WGS sequence"/>
</dbReference>
<gene>
    <name evidence="6" type="ORF">CH339_16575</name>
</gene>
<accession>A0A327JHI9</accession>
<dbReference type="PANTHER" id="PTHR30514">
    <property type="entry name" value="GLUCOKINASE"/>
    <property type="match status" value="1"/>
</dbReference>
<evidence type="ECO:0000313" key="7">
    <source>
        <dbReference type="Proteomes" id="UP000249299"/>
    </source>
</evidence>
<keyword evidence="7" id="KW-1185">Reference proteome</keyword>
<feature type="domain" description="SIS" evidence="5">
    <location>
        <begin position="136"/>
        <end position="280"/>
    </location>
</feature>
<dbReference type="EMBL" id="NPEV01000040">
    <property type="protein sequence ID" value="RAI25850.1"/>
    <property type="molecule type" value="Genomic_DNA"/>
</dbReference>
<dbReference type="PROSITE" id="PS51464">
    <property type="entry name" value="SIS"/>
    <property type="match status" value="1"/>
</dbReference>
<dbReference type="InterPro" id="IPR035472">
    <property type="entry name" value="RpiR-like_SIS"/>
</dbReference>
<evidence type="ECO:0000313" key="6">
    <source>
        <dbReference type="EMBL" id="RAI25850.1"/>
    </source>
</evidence>
<feature type="domain" description="HTH rpiR-type" evidence="4">
    <location>
        <begin position="10"/>
        <end position="86"/>
    </location>
</feature>
<dbReference type="InterPro" id="IPR001347">
    <property type="entry name" value="SIS_dom"/>
</dbReference>
<organism evidence="6 7">
    <name type="scientific">Rhodobium orientis</name>
    <dbReference type="NCBI Taxonomy" id="34017"/>
    <lineage>
        <taxon>Bacteria</taxon>
        <taxon>Pseudomonadati</taxon>
        <taxon>Pseudomonadota</taxon>
        <taxon>Alphaproteobacteria</taxon>
        <taxon>Hyphomicrobiales</taxon>
        <taxon>Rhodobiaceae</taxon>
        <taxon>Rhodobium</taxon>
    </lineage>
</organism>
<dbReference type="PROSITE" id="PS51071">
    <property type="entry name" value="HTH_RPIR"/>
    <property type="match status" value="1"/>
</dbReference>
<evidence type="ECO:0000256" key="1">
    <source>
        <dbReference type="ARBA" id="ARBA00023015"/>
    </source>
</evidence>
<dbReference type="OrthoDB" id="9814005at2"/>
<dbReference type="InterPro" id="IPR000281">
    <property type="entry name" value="HTH_RpiR"/>
</dbReference>
<dbReference type="InterPro" id="IPR036388">
    <property type="entry name" value="WH-like_DNA-bd_sf"/>
</dbReference>
<dbReference type="InterPro" id="IPR047640">
    <property type="entry name" value="RpiR-like"/>
</dbReference>
<evidence type="ECO:0000259" key="4">
    <source>
        <dbReference type="PROSITE" id="PS51071"/>
    </source>
</evidence>
<dbReference type="Gene3D" id="3.40.50.10490">
    <property type="entry name" value="Glucose-6-phosphate isomerase like protein, domain 1"/>
    <property type="match status" value="1"/>
</dbReference>
<dbReference type="GO" id="GO:0097367">
    <property type="term" value="F:carbohydrate derivative binding"/>
    <property type="evidence" value="ECO:0007669"/>
    <property type="project" value="InterPro"/>
</dbReference>
<keyword evidence="1" id="KW-0805">Transcription regulation</keyword>
<dbReference type="GO" id="GO:0003700">
    <property type="term" value="F:DNA-binding transcription factor activity"/>
    <property type="evidence" value="ECO:0007669"/>
    <property type="project" value="InterPro"/>
</dbReference>
<dbReference type="SUPFAM" id="SSF53697">
    <property type="entry name" value="SIS domain"/>
    <property type="match status" value="1"/>
</dbReference>
<dbReference type="PANTHER" id="PTHR30514:SF20">
    <property type="entry name" value="TRANSCRIPTIONAL REGULATOR"/>
    <property type="match status" value="1"/>
</dbReference>
<proteinExistence type="predicted"/>
<dbReference type="SUPFAM" id="SSF46689">
    <property type="entry name" value="Homeodomain-like"/>
    <property type="match status" value="1"/>
</dbReference>
<comment type="caution">
    <text evidence="6">The sequence shown here is derived from an EMBL/GenBank/DDBJ whole genome shotgun (WGS) entry which is preliminary data.</text>
</comment>
<dbReference type="GO" id="GO:1901135">
    <property type="term" value="P:carbohydrate derivative metabolic process"/>
    <property type="evidence" value="ECO:0007669"/>
    <property type="project" value="InterPro"/>
</dbReference>
<protein>
    <recommendedName>
        <fullName evidence="8">RpiR family transcriptional regulator</fullName>
    </recommendedName>
</protein>
<evidence type="ECO:0008006" key="8">
    <source>
        <dbReference type="Google" id="ProtNLM"/>
    </source>
</evidence>
<dbReference type="InterPro" id="IPR046348">
    <property type="entry name" value="SIS_dom_sf"/>
</dbReference>
<dbReference type="GO" id="GO:0003677">
    <property type="term" value="F:DNA binding"/>
    <property type="evidence" value="ECO:0007669"/>
    <property type="project" value="UniProtKB-KW"/>
</dbReference>
<keyword evidence="2" id="KW-0238">DNA-binding</keyword>
<dbReference type="Pfam" id="PF01418">
    <property type="entry name" value="HTH_6"/>
    <property type="match status" value="1"/>
</dbReference>
<dbReference type="CDD" id="cd05013">
    <property type="entry name" value="SIS_RpiR"/>
    <property type="match status" value="1"/>
</dbReference>
<dbReference type="AlphaFoldDB" id="A0A327JHI9"/>
<reference evidence="6 7" key="1">
    <citation type="submission" date="2017-07" db="EMBL/GenBank/DDBJ databases">
        <title>Draft Genome Sequences of Select Purple Nonsulfur Bacteria.</title>
        <authorList>
            <person name="Lasarre B."/>
            <person name="Mckinlay J.B."/>
        </authorList>
    </citation>
    <scope>NUCLEOTIDE SEQUENCE [LARGE SCALE GENOMIC DNA]</scope>
    <source>
        <strain evidence="6 7">DSM 11290</strain>
    </source>
</reference>
<dbReference type="Pfam" id="PF01380">
    <property type="entry name" value="SIS"/>
    <property type="match status" value="1"/>
</dbReference>
<dbReference type="InterPro" id="IPR009057">
    <property type="entry name" value="Homeodomain-like_sf"/>
</dbReference>
<keyword evidence="3" id="KW-0804">Transcription</keyword>
<sequence>MDGPAPESYETLRRSIASQRNDLSKRLRLIADYALLDPSAFALRAVAGLAAEIGVAPSAIIRFAQHFGYSGFSEMQNVFRQRLEAAAPSYRDRVHNLEQHGGADATDDMMRRFIDAGIASLKDLQLTISPDKIDEAAGFIADARTVHVLAQKRTFPAAAYLAYNLARLEMPAHLFDGIGGMLEQQSNLMGPDDVVVAISFLPGAQTTADVFSLALDKGARTVAIVDVPRAPYVHADVVFEVVEASVENFRSLTATISLALVLAIRAGTFSAHKSNPQDERQ</sequence>
<evidence type="ECO:0000256" key="3">
    <source>
        <dbReference type="ARBA" id="ARBA00023163"/>
    </source>
</evidence>
<dbReference type="Gene3D" id="1.10.10.10">
    <property type="entry name" value="Winged helix-like DNA-binding domain superfamily/Winged helix DNA-binding domain"/>
    <property type="match status" value="1"/>
</dbReference>
<dbReference type="RefSeq" id="WP_111435503.1">
    <property type="nucleotide sequence ID" value="NZ_JACIGG010000008.1"/>
</dbReference>
<evidence type="ECO:0000256" key="2">
    <source>
        <dbReference type="ARBA" id="ARBA00023125"/>
    </source>
</evidence>